<dbReference type="EMBL" id="CP003179">
    <property type="protein sequence ID" value="AEW03755.1"/>
    <property type="molecule type" value="Genomic_DNA"/>
</dbReference>
<dbReference type="GO" id="GO:0006203">
    <property type="term" value="P:dGTP catabolic process"/>
    <property type="evidence" value="ECO:0007669"/>
    <property type="project" value="TreeGrafter"/>
</dbReference>
<sequence length="278" mass="31082">MGRWMWQEDERAADGFLIPGPFTGQQIRERWGSLFPDDAQALWHRTDGHITPIRWGTVGGMTFAAGEALELPGIPVAAGPLLYVMSRLLGPGGCPWDRQQTSMTLLRYLLDESYEAAEALVAQDWDGFEDELGDVLLQIVFHAALLPKTDFASIVQRQTQKLIRRHPHVFQADEAHTGEEVRQRWEALKAGEPPRPLKARWVYPALVAAKRAAKAGDHPKSAVFQAILESLEVYLTQSPGKIEEILGDAAWAVSEAARRHHQDAEWALWQRVVALASI</sequence>
<accession>G8TWB2</accession>
<evidence type="ECO:0000313" key="3">
    <source>
        <dbReference type="Proteomes" id="UP000005439"/>
    </source>
</evidence>
<dbReference type="PATRIC" id="fig|679936.5.peg.188"/>
<dbReference type="InterPro" id="IPR004518">
    <property type="entry name" value="MazG-like_dom"/>
</dbReference>
<dbReference type="CDD" id="cd11528">
    <property type="entry name" value="NTP-PPase_MazG_Nterm"/>
    <property type="match status" value="1"/>
</dbReference>
<dbReference type="PANTHER" id="PTHR30522:SF0">
    <property type="entry name" value="NUCLEOSIDE TRIPHOSPHATE PYROPHOSPHOHYDROLASE"/>
    <property type="match status" value="1"/>
</dbReference>
<dbReference type="GO" id="GO:0046061">
    <property type="term" value="P:dATP catabolic process"/>
    <property type="evidence" value="ECO:0007669"/>
    <property type="project" value="TreeGrafter"/>
</dbReference>
<dbReference type="GO" id="GO:0046081">
    <property type="term" value="P:dUTP catabolic process"/>
    <property type="evidence" value="ECO:0007669"/>
    <property type="project" value="TreeGrafter"/>
</dbReference>
<evidence type="ECO:0000259" key="1">
    <source>
        <dbReference type="Pfam" id="PF03819"/>
    </source>
</evidence>
<feature type="domain" description="NTP pyrophosphohydrolase MazG-like" evidence="1">
    <location>
        <begin position="100"/>
        <end position="170"/>
    </location>
</feature>
<dbReference type="Proteomes" id="UP000005439">
    <property type="component" value="Chromosome"/>
</dbReference>
<dbReference type="GO" id="GO:0046076">
    <property type="term" value="P:dTTP catabolic process"/>
    <property type="evidence" value="ECO:0007669"/>
    <property type="project" value="TreeGrafter"/>
</dbReference>
<dbReference type="InterPro" id="IPR011551">
    <property type="entry name" value="NTP_PyrPHydrolase_MazG"/>
</dbReference>
<proteinExistence type="predicted"/>
<dbReference type="Pfam" id="PF03819">
    <property type="entry name" value="MazG"/>
    <property type="match status" value="1"/>
</dbReference>
<dbReference type="PANTHER" id="PTHR30522">
    <property type="entry name" value="NUCLEOSIDE TRIPHOSPHATE PYROPHOSPHOHYDROLASE"/>
    <property type="match status" value="1"/>
</dbReference>
<dbReference type="HOGENOM" id="CLU_1000870_0_0_9"/>
<keyword evidence="3" id="KW-1185">Reference proteome</keyword>
<dbReference type="SUPFAM" id="SSF101386">
    <property type="entry name" value="all-alpha NTP pyrophosphatases"/>
    <property type="match status" value="1"/>
</dbReference>
<reference evidence="3" key="1">
    <citation type="submission" date="2011-12" db="EMBL/GenBank/DDBJ databases">
        <title>The complete genome of chromosome of Sulfobacillus acidophilus DSM 10332.</title>
        <authorList>
            <person name="Lucas S."/>
            <person name="Han J."/>
            <person name="Lapidus A."/>
            <person name="Bruce D."/>
            <person name="Goodwin L."/>
            <person name="Pitluck S."/>
            <person name="Peters L."/>
            <person name="Kyrpides N."/>
            <person name="Mavromatis K."/>
            <person name="Ivanova N."/>
            <person name="Mikhailova N."/>
            <person name="Chertkov O."/>
            <person name="Saunders E."/>
            <person name="Detter J.C."/>
            <person name="Tapia R."/>
            <person name="Han C."/>
            <person name="Land M."/>
            <person name="Hauser L."/>
            <person name="Markowitz V."/>
            <person name="Cheng J.-F."/>
            <person name="Hugenholtz P."/>
            <person name="Woyke T."/>
            <person name="Wu D."/>
            <person name="Pukall R."/>
            <person name="Gehrich-Schroeter G."/>
            <person name="Schneider S."/>
            <person name="Klenk H.-P."/>
            <person name="Eisen J.A."/>
        </authorList>
    </citation>
    <scope>NUCLEOTIDE SEQUENCE [LARGE SCALE GENOMIC DNA]</scope>
    <source>
        <strain evidence="3">ATCC 700253 / DSM 10332 / NAL</strain>
    </source>
</reference>
<reference evidence="2 3" key="2">
    <citation type="journal article" date="2012" name="Stand. Genomic Sci.">
        <title>Complete genome sequence of the moderately thermophilic mineral-sulfide-oxidizing firmicute Sulfobacillus acidophilus type strain (NAL(T)).</title>
        <authorList>
            <person name="Anderson I."/>
            <person name="Chertkov O."/>
            <person name="Chen A."/>
            <person name="Saunders E."/>
            <person name="Lapidus A."/>
            <person name="Nolan M."/>
            <person name="Lucas S."/>
            <person name="Hammon N."/>
            <person name="Deshpande S."/>
            <person name="Cheng J.F."/>
            <person name="Han C."/>
            <person name="Tapia R."/>
            <person name="Goodwin L.A."/>
            <person name="Pitluck S."/>
            <person name="Liolios K."/>
            <person name="Pagani I."/>
            <person name="Ivanova N."/>
            <person name="Mikhailova N."/>
            <person name="Pati A."/>
            <person name="Palaniappan K."/>
            <person name="Land M."/>
            <person name="Pan C."/>
            <person name="Rohde M."/>
            <person name="Pukall R."/>
            <person name="Goker M."/>
            <person name="Detter J.C."/>
            <person name="Woyke T."/>
            <person name="Bristow J."/>
            <person name="Eisen J.A."/>
            <person name="Markowitz V."/>
            <person name="Hugenholtz P."/>
            <person name="Kyrpides N.C."/>
            <person name="Klenk H.P."/>
            <person name="Mavromatis K."/>
        </authorList>
    </citation>
    <scope>NUCLEOTIDE SEQUENCE [LARGE SCALE GENOMIC DNA]</scope>
    <source>
        <strain evidence="3">ATCC 700253 / DSM 10332 / NAL</strain>
    </source>
</reference>
<evidence type="ECO:0000313" key="2">
    <source>
        <dbReference type="EMBL" id="AEW03755.1"/>
    </source>
</evidence>
<dbReference type="GO" id="GO:0046052">
    <property type="term" value="P:UTP catabolic process"/>
    <property type="evidence" value="ECO:0007669"/>
    <property type="project" value="TreeGrafter"/>
</dbReference>
<protein>
    <submittedName>
        <fullName evidence="2">MazG nucleotide pyrophosphohydrolase</fullName>
    </submittedName>
</protein>
<dbReference type="STRING" id="679936.Sulac_0183"/>
<dbReference type="KEGG" id="sap:Sulac_0183"/>
<gene>
    <name evidence="2" type="ordered locus">Sulac_0183</name>
</gene>
<dbReference type="GO" id="GO:0047429">
    <property type="term" value="F:nucleoside triphosphate diphosphatase activity"/>
    <property type="evidence" value="ECO:0007669"/>
    <property type="project" value="TreeGrafter"/>
</dbReference>
<organism evidence="2 3">
    <name type="scientific">Sulfobacillus acidophilus (strain ATCC 700253 / DSM 10332 / NAL)</name>
    <dbReference type="NCBI Taxonomy" id="679936"/>
    <lineage>
        <taxon>Bacteria</taxon>
        <taxon>Bacillati</taxon>
        <taxon>Bacillota</taxon>
        <taxon>Clostridia</taxon>
        <taxon>Eubacteriales</taxon>
        <taxon>Clostridiales Family XVII. Incertae Sedis</taxon>
        <taxon>Sulfobacillus</taxon>
    </lineage>
</organism>
<dbReference type="InterPro" id="IPR048015">
    <property type="entry name" value="NTP-PPase_MazG-like_N"/>
</dbReference>
<dbReference type="AlphaFoldDB" id="G8TWB2"/>
<name>G8TWB2_SULAD</name>
<dbReference type="GO" id="GO:0046047">
    <property type="term" value="P:TTP catabolic process"/>
    <property type="evidence" value="ECO:0007669"/>
    <property type="project" value="TreeGrafter"/>
</dbReference>
<dbReference type="Gene3D" id="1.10.287.1080">
    <property type="entry name" value="MazG-like"/>
    <property type="match status" value="1"/>
</dbReference>